<keyword evidence="3" id="KW-1185">Reference proteome</keyword>
<feature type="transmembrane region" description="Helical" evidence="1">
    <location>
        <begin position="61"/>
        <end position="82"/>
    </location>
</feature>
<accession>A0A7X1LTH0</accession>
<keyword evidence="1" id="KW-1133">Transmembrane helix</keyword>
<feature type="transmembrane region" description="Helical" evidence="1">
    <location>
        <begin position="94"/>
        <end position="112"/>
    </location>
</feature>
<comment type="caution">
    <text evidence="2">The sequence shown here is derived from an EMBL/GenBank/DDBJ whole genome shotgun (WGS) entry which is preliminary data.</text>
</comment>
<keyword evidence="1" id="KW-0812">Transmembrane</keyword>
<dbReference type="EMBL" id="JACMHY010000016">
    <property type="protein sequence ID" value="MBC2869138.1"/>
    <property type="molecule type" value="Genomic_DNA"/>
</dbReference>
<dbReference type="Proteomes" id="UP000517694">
    <property type="component" value="Unassembled WGS sequence"/>
</dbReference>
<feature type="transmembrane region" description="Helical" evidence="1">
    <location>
        <begin position="25"/>
        <end position="49"/>
    </location>
</feature>
<gene>
    <name evidence="2" type="ORF">H1R13_30515</name>
</gene>
<dbReference type="AlphaFoldDB" id="A0A7X1LTH0"/>
<evidence type="ECO:0000256" key="1">
    <source>
        <dbReference type="SAM" id="Phobius"/>
    </source>
</evidence>
<proteinExistence type="predicted"/>
<evidence type="ECO:0000313" key="2">
    <source>
        <dbReference type="EMBL" id="MBC2869138.1"/>
    </source>
</evidence>
<reference evidence="2 3" key="1">
    <citation type="submission" date="2020-08" db="EMBL/GenBank/DDBJ databases">
        <title>Whole-Genome Sequence of French Clinical Streptomyces mexicanus Strain Q0842.</title>
        <authorList>
            <person name="Boxberger M."/>
            <person name="La Scola B."/>
        </authorList>
    </citation>
    <scope>NUCLEOTIDE SEQUENCE [LARGE SCALE GENOMIC DNA]</scope>
    <source>
        <strain evidence="2 3">Marseille-Q0842</strain>
    </source>
</reference>
<sequence>MRVVAKIARFGRLARFGRFAVLRPYLVRAGLTALPLLSLGLLCPVPSLVMAVRGRGGGGRWWACAAFSAVLAAWLTELALTPEDTHGLLFANDLLLILLSTVGASVHAWTAWPRRPVRHTETTPAAIGG</sequence>
<protein>
    <submittedName>
        <fullName evidence="2">Uncharacterized protein</fullName>
    </submittedName>
</protein>
<keyword evidence="1" id="KW-0472">Membrane</keyword>
<name>A0A7X1LTH0_9ACTN</name>
<organism evidence="2 3">
    <name type="scientific">Streptomyces mexicanus</name>
    <dbReference type="NCBI Taxonomy" id="178566"/>
    <lineage>
        <taxon>Bacteria</taxon>
        <taxon>Bacillati</taxon>
        <taxon>Actinomycetota</taxon>
        <taxon>Actinomycetes</taxon>
        <taxon>Kitasatosporales</taxon>
        <taxon>Streptomycetaceae</taxon>
        <taxon>Streptomyces</taxon>
    </lineage>
</organism>
<evidence type="ECO:0000313" key="3">
    <source>
        <dbReference type="Proteomes" id="UP000517694"/>
    </source>
</evidence>
<dbReference type="OrthoDB" id="4297611at2"/>
<dbReference type="RefSeq" id="WP_159672723.1">
    <property type="nucleotide sequence ID" value="NZ_JACMHY010000016.1"/>
</dbReference>